<name>A0A1S6IMJ9_9LACT</name>
<reference evidence="5 6" key="1">
    <citation type="journal article" date="2014" name="Int. J. Syst. Evol. Microbiol.">
        <title>Jeotgalibaca dankookensis gen. nov., sp. nov., a member of the family Carnobacteriaceae, isolated from seujeot (Korean traditional food).</title>
        <authorList>
            <person name="Lee D.G."/>
            <person name="Trujillo M.E."/>
            <person name="Kang H."/>
            <person name="Ahn T.Y."/>
        </authorList>
    </citation>
    <scope>NUCLEOTIDE SEQUENCE [LARGE SCALE GENOMIC DNA]</scope>
    <source>
        <strain evidence="5 6">EX-07</strain>
    </source>
</reference>
<dbReference type="GO" id="GO:0016787">
    <property type="term" value="F:hydrolase activity"/>
    <property type="evidence" value="ECO:0007669"/>
    <property type="project" value="UniProtKB-KW"/>
</dbReference>
<evidence type="ECO:0000259" key="4">
    <source>
        <dbReference type="PROSITE" id="PS51084"/>
    </source>
</evidence>
<dbReference type="Gene3D" id="3.30.428.10">
    <property type="entry name" value="HIT-like"/>
    <property type="match status" value="1"/>
</dbReference>
<sequence>MTDCIFCKIVNHEIPNYTVYEDDHVLAYLDISQVSKGHTLVIPKKHVADIFEYDQELAATVFSKIPAIARAVKEHDSDIIGMNILNNNGSFAGQSVFHSHFHLIPRYEDTQIDGFGLKWETHNDAYSPEDFEQITQAIKNEMEEIK</sequence>
<dbReference type="Proteomes" id="UP000188993">
    <property type="component" value="Chromosome"/>
</dbReference>
<evidence type="ECO:0000313" key="6">
    <source>
        <dbReference type="Proteomes" id="UP000188993"/>
    </source>
</evidence>
<dbReference type="PRINTS" id="PR00332">
    <property type="entry name" value="HISTRIAD"/>
</dbReference>
<evidence type="ECO:0000256" key="2">
    <source>
        <dbReference type="PIRSR" id="PIRSR601310-3"/>
    </source>
</evidence>
<evidence type="ECO:0000256" key="1">
    <source>
        <dbReference type="PIRSR" id="PIRSR601310-1"/>
    </source>
</evidence>
<dbReference type="STRING" id="708126.BW727_100328"/>
<dbReference type="OrthoDB" id="9784774at2"/>
<gene>
    <name evidence="5" type="ORF">BW727_100328</name>
</gene>
<evidence type="ECO:0000256" key="3">
    <source>
        <dbReference type="PROSITE-ProRule" id="PRU00464"/>
    </source>
</evidence>
<feature type="domain" description="HIT" evidence="4">
    <location>
        <begin position="5"/>
        <end position="113"/>
    </location>
</feature>
<dbReference type="PROSITE" id="PS51084">
    <property type="entry name" value="HIT_2"/>
    <property type="match status" value="1"/>
</dbReference>
<dbReference type="FunFam" id="3.30.428.10:FF:000014">
    <property type="entry name" value="Putative histidine triad (HIT) protein"/>
    <property type="match status" value="1"/>
</dbReference>
<dbReference type="KEGG" id="jda:BW727_100328"/>
<dbReference type="AlphaFoldDB" id="A0A1S6IMJ9"/>
<keyword evidence="6" id="KW-1185">Reference proteome</keyword>
<evidence type="ECO:0000313" key="5">
    <source>
        <dbReference type="EMBL" id="AQS52721.1"/>
    </source>
</evidence>
<dbReference type="InterPro" id="IPR011146">
    <property type="entry name" value="HIT-like"/>
</dbReference>
<dbReference type="PANTHER" id="PTHR46648:SF1">
    <property type="entry name" value="ADENOSINE 5'-MONOPHOSPHORAMIDASE HNT1"/>
    <property type="match status" value="1"/>
</dbReference>
<dbReference type="InterPro" id="IPR036265">
    <property type="entry name" value="HIT-like_sf"/>
</dbReference>
<dbReference type="PROSITE" id="PS00892">
    <property type="entry name" value="HIT_1"/>
    <property type="match status" value="1"/>
</dbReference>
<organism evidence="5 6">
    <name type="scientific">Jeotgalibaca dankookensis</name>
    <dbReference type="NCBI Taxonomy" id="708126"/>
    <lineage>
        <taxon>Bacteria</taxon>
        <taxon>Bacillati</taxon>
        <taxon>Bacillota</taxon>
        <taxon>Bacilli</taxon>
        <taxon>Lactobacillales</taxon>
        <taxon>Carnobacteriaceae</taxon>
        <taxon>Jeotgalibaca</taxon>
    </lineage>
</organism>
<dbReference type="Pfam" id="PF01230">
    <property type="entry name" value="HIT"/>
    <property type="match status" value="1"/>
</dbReference>
<dbReference type="SUPFAM" id="SSF54197">
    <property type="entry name" value="HIT-like"/>
    <property type="match status" value="1"/>
</dbReference>
<dbReference type="RefSeq" id="WP_062470978.1">
    <property type="nucleotide sequence ID" value="NZ_BBYN01000024.1"/>
</dbReference>
<dbReference type="InterPro" id="IPR019808">
    <property type="entry name" value="Histidine_triad_CS"/>
</dbReference>
<dbReference type="EC" id="3.9.1.-" evidence="5"/>
<protein>
    <submittedName>
        <fullName evidence="5">Purine nucleoside phosphoramidase</fullName>
        <ecNumber evidence="5">3.9.1.-</ecNumber>
    </submittedName>
</protein>
<proteinExistence type="predicted"/>
<accession>A0A1S6IMJ9</accession>
<dbReference type="EMBL" id="CP019728">
    <property type="protein sequence ID" value="AQS52721.1"/>
    <property type="molecule type" value="Genomic_DNA"/>
</dbReference>
<dbReference type="GO" id="GO:0009117">
    <property type="term" value="P:nucleotide metabolic process"/>
    <property type="evidence" value="ECO:0007669"/>
    <property type="project" value="TreeGrafter"/>
</dbReference>
<feature type="short sequence motif" description="Histidine triad motif" evidence="2 3">
    <location>
        <begin position="98"/>
        <end position="102"/>
    </location>
</feature>
<dbReference type="InterPro" id="IPR039384">
    <property type="entry name" value="HINT"/>
</dbReference>
<dbReference type="CDD" id="cd01277">
    <property type="entry name" value="HINT_subgroup"/>
    <property type="match status" value="1"/>
</dbReference>
<dbReference type="PANTHER" id="PTHR46648">
    <property type="entry name" value="HIT FAMILY PROTEIN 1"/>
    <property type="match status" value="1"/>
</dbReference>
<dbReference type="InterPro" id="IPR001310">
    <property type="entry name" value="Histidine_triad_HIT"/>
</dbReference>
<feature type="active site" description="Tele-AMP-histidine intermediate" evidence="1">
    <location>
        <position position="100"/>
    </location>
</feature>
<keyword evidence="5" id="KW-0378">Hydrolase</keyword>